<dbReference type="RefSeq" id="YP_009596899.1">
    <property type="nucleotide sequence ID" value="NC_041892.1"/>
</dbReference>
<evidence type="ECO:0000313" key="1">
    <source>
        <dbReference type="EMBL" id="AOT24328.1"/>
    </source>
</evidence>
<dbReference type="GeneID" id="40072499"/>
<keyword evidence="2" id="KW-1185">Reference proteome</keyword>
<sequence>MSTAAVETPDVKVPATPVGSRFFKATRPDGTDFHTGTVRWLPADGAPIPEGGWLVEHPHPGEVGSWDAAFYLSASTVETDCTGFSWPARLLLVEPAGAMWTPHPDKFPRKRAAHAWRVIEELPAWRLFGPQGREVAAIIEQTAHLTKRQIAALNRALDAARDTVWDVAWNAAWHAARVAARVAARGAARGAARYAAWDAARGAAWYATWVAARGAALGWLVKDLISVEDFRTLTGPWEQVMGPIEVTA</sequence>
<dbReference type="EMBL" id="KX620749">
    <property type="protein sequence ID" value="AOT24328.1"/>
    <property type="molecule type" value="Genomic_DNA"/>
</dbReference>
<dbReference type="Proteomes" id="UP000223820">
    <property type="component" value="Segment"/>
</dbReference>
<reference evidence="1 2" key="1">
    <citation type="submission" date="2016-07" db="EMBL/GenBank/DDBJ databases">
        <authorList>
            <person name="Modlin R.L."/>
            <person name="Cheng L.S."/>
            <person name="Marinelli L.J."/>
            <person name="Grosset N."/>
            <person name="Gautier M."/>
            <person name="Fitz-Gibbon S."/>
            <person name="Pellegrini M."/>
            <person name="Bowman C.A."/>
            <person name="Russell D.A."/>
            <person name="Jacobs-Sera D."/>
            <person name="Hatfull G.F."/>
        </authorList>
    </citation>
    <scope>NUCLEOTIDE SEQUENCE [LARGE SCALE GENOMIC DNA]</scope>
</reference>
<organism evidence="1 2">
    <name type="scientific">Propionibacterium phage B3</name>
    <dbReference type="NCBI Taxonomy" id="1897533"/>
    <lineage>
        <taxon>Viruses</taxon>
        <taxon>Duplodnaviria</taxon>
        <taxon>Heunggongvirae</taxon>
        <taxon>Uroviricota</taxon>
        <taxon>Caudoviricetes</taxon>
        <taxon>Anatolevirus</taxon>
        <taxon>Anatolevirus B3</taxon>
    </lineage>
</organism>
<evidence type="ECO:0000313" key="2">
    <source>
        <dbReference type="Proteomes" id="UP000223820"/>
    </source>
</evidence>
<proteinExistence type="predicted"/>
<dbReference type="OrthoDB" id="11976at10239"/>
<name>A0A1D8ETF5_9CAUD</name>
<accession>A0A1D8ETF5</accession>
<gene>
    <name evidence="1" type="primary">35</name>
    <name evidence="1" type="ORF">B3_35</name>
</gene>
<protein>
    <submittedName>
        <fullName evidence="1">Uncharacterized protein</fullName>
    </submittedName>
</protein>
<dbReference type="KEGG" id="vg:40072499"/>